<reference evidence="3" key="1">
    <citation type="submission" date="2016-10" db="EMBL/GenBank/DDBJ databases">
        <authorList>
            <person name="Varghese N."/>
            <person name="Submissions S."/>
        </authorList>
    </citation>
    <scope>NUCLEOTIDE SEQUENCE [LARGE SCALE GENOMIC DNA]</scope>
    <source>
        <strain evidence="3">DSM 24204</strain>
    </source>
</reference>
<sequence>MWGWIVFGVVFFVFYKYGKKGDKKEYDNRKQQEHLPTTTSTQSYSSHDKLNRDLSEVDRKIRLAINKNEMDAAWGLLDNKSRILAEALSSRAISYKEFLSLDAENYYHSAIFLSYEGRDEGAFQYMCWYAFLSGKVLEDKTVLLLKKYFDKANFVNLYFEQVMSFLAKLPRTHNSFSDVSNFLRNYIPEYWADEIKQYKNEPLKRLGLAYQNLPLSVAFKEAKIAVRALIREKRKYKTDYEAELEILYGLAVFESMAIPYSTYADTPGYNIMNLVWKNTNEFTDLTYDYQQVGYKKLRLGVTDIKWIVAKWGEPQTHSTLNKVHHDIWCYYEREFVKRRNDFCANFGVVKY</sequence>
<evidence type="ECO:0000256" key="1">
    <source>
        <dbReference type="SAM" id="MobiDB-lite"/>
    </source>
</evidence>
<accession>A0A1H8A7F6</accession>
<dbReference type="AlphaFoldDB" id="A0A1H8A7F6"/>
<gene>
    <name evidence="2" type="ORF">SAMN05444853_13714</name>
</gene>
<dbReference type="GeneID" id="83545291"/>
<dbReference type="Proteomes" id="UP000198883">
    <property type="component" value="Unassembled WGS sequence"/>
</dbReference>
<feature type="region of interest" description="Disordered" evidence="1">
    <location>
        <begin position="26"/>
        <end position="50"/>
    </location>
</feature>
<evidence type="ECO:0000313" key="2">
    <source>
        <dbReference type="EMBL" id="SEM65719.1"/>
    </source>
</evidence>
<dbReference type="STRING" id="97481.SAMN05444853_13714"/>
<dbReference type="RefSeq" id="WP_090923410.1">
    <property type="nucleotide sequence ID" value="NZ_CP016180.1"/>
</dbReference>
<organism evidence="2 3">
    <name type="scientific">Phocoenobacter skyensis</name>
    <dbReference type="NCBI Taxonomy" id="97481"/>
    <lineage>
        <taxon>Bacteria</taxon>
        <taxon>Pseudomonadati</taxon>
        <taxon>Pseudomonadota</taxon>
        <taxon>Gammaproteobacteria</taxon>
        <taxon>Pasteurellales</taxon>
        <taxon>Pasteurellaceae</taxon>
        <taxon>Phocoenobacter</taxon>
    </lineage>
</organism>
<proteinExistence type="predicted"/>
<protein>
    <submittedName>
        <fullName evidence="2">Uncharacterized protein</fullName>
    </submittedName>
</protein>
<dbReference type="OrthoDB" id="6656355at2"/>
<name>A0A1H8A7F6_9PAST</name>
<feature type="compositionally biased region" description="Polar residues" evidence="1">
    <location>
        <begin position="34"/>
        <end position="45"/>
    </location>
</feature>
<dbReference type="EMBL" id="FOBN01000037">
    <property type="protein sequence ID" value="SEM65719.1"/>
    <property type="molecule type" value="Genomic_DNA"/>
</dbReference>
<evidence type="ECO:0000313" key="3">
    <source>
        <dbReference type="Proteomes" id="UP000198883"/>
    </source>
</evidence>